<dbReference type="Proteomes" id="UP000042512">
    <property type="component" value="Unassembled WGS sequence"/>
</dbReference>
<evidence type="ECO:0000313" key="1">
    <source>
        <dbReference type="EMBL" id="CIY69802.1"/>
    </source>
</evidence>
<reference evidence="1 2" key="1">
    <citation type="submission" date="2015-03" db="EMBL/GenBank/DDBJ databases">
        <authorList>
            <consortium name="Pathogen Informatics"/>
            <person name="Murphy D."/>
        </authorList>
    </citation>
    <scope>NUCLEOTIDE SEQUENCE [LARGE SCALE GENOMIC DNA]</scope>
    <source>
        <strain evidence="1 2">SMRU975</strain>
    </source>
</reference>
<name>A0AAI8ZZZ2_STREE</name>
<organism evidence="1 2">
    <name type="scientific">Streptococcus pneumoniae</name>
    <dbReference type="NCBI Taxonomy" id="1313"/>
    <lineage>
        <taxon>Bacteria</taxon>
        <taxon>Bacillati</taxon>
        <taxon>Bacillota</taxon>
        <taxon>Bacilli</taxon>
        <taxon>Lactobacillales</taxon>
        <taxon>Streptococcaceae</taxon>
        <taxon>Streptococcus</taxon>
    </lineage>
</organism>
<dbReference type="AlphaFoldDB" id="A0AAI8ZZZ2"/>
<accession>A0AAI8ZZZ2</accession>
<comment type="caution">
    <text evidence="1">The sequence shown here is derived from an EMBL/GenBank/DDBJ whole genome shotgun (WGS) entry which is preliminary data.</text>
</comment>
<proteinExistence type="predicted"/>
<protein>
    <submittedName>
        <fullName evidence="1">BlpT protein, fusion</fullName>
    </submittedName>
</protein>
<evidence type="ECO:0000313" key="2">
    <source>
        <dbReference type="Proteomes" id="UP000042512"/>
    </source>
</evidence>
<gene>
    <name evidence="1" type="ORF">ERS020485_00331</name>
</gene>
<dbReference type="EMBL" id="CKRE01000003">
    <property type="protein sequence ID" value="CIY69802.1"/>
    <property type="molecule type" value="Genomic_DNA"/>
</dbReference>
<sequence>MEDKKLIQLLSKLNKSYQNCKQVTADDIRLQELLNTTMQELKNRKVEQQYLN</sequence>